<dbReference type="Proteomes" id="UP000465609">
    <property type="component" value="Chromosome"/>
</dbReference>
<evidence type="ECO:0000256" key="2">
    <source>
        <dbReference type="ARBA" id="ARBA00022448"/>
    </source>
</evidence>
<evidence type="ECO:0000259" key="5">
    <source>
        <dbReference type="Pfam" id="PF19300"/>
    </source>
</evidence>
<dbReference type="Pfam" id="PF19300">
    <property type="entry name" value="BPD_transp_1_N"/>
    <property type="match status" value="1"/>
</dbReference>
<keyword evidence="4" id="KW-0812">Transmembrane</keyword>
<feature type="domain" description="ABC transporter type 1 GsiC-like N-terminal" evidence="5">
    <location>
        <begin position="1"/>
        <end position="73"/>
    </location>
</feature>
<proteinExistence type="predicted"/>
<protein>
    <recommendedName>
        <fullName evidence="5">ABC transporter type 1 GsiC-like N-terminal domain-containing protein</fullName>
    </recommendedName>
</protein>
<dbReference type="PANTHER" id="PTHR43163">
    <property type="entry name" value="DIPEPTIDE TRANSPORT SYSTEM PERMEASE PROTEIN DPPB-RELATED"/>
    <property type="match status" value="1"/>
</dbReference>
<sequence length="89" mass="9844">MLRYGLSRLGQLVIVFFGATFLIYALVFLLPADPISALGGGKPMSPALIATLRAQYHLDQPFYLQYWHYISGCSGWTSGPRSRASRCST</sequence>
<organism evidence="6 7">
    <name type="scientific">Mycolicibacterium aubagnense</name>
    <dbReference type="NCBI Taxonomy" id="319707"/>
    <lineage>
        <taxon>Bacteria</taxon>
        <taxon>Bacillati</taxon>
        <taxon>Actinomycetota</taxon>
        <taxon>Actinomycetes</taxon>
        <taxon>Mycobacteriales</taxon>
        <taxon>Mycobacteriaceae</taxon>
        <taxon>Mycolicibacterium</taxon>
    </lineage>
</organism>
<keyword evidence="3" id="KW-1003">Cell membrane</keyword>
<dbReference type="InterPro" id="IPR045621">
    <property type="entry name" value="BPD_transp_1_N"/>
</dbReference>
<evidence type="ECO:0000256" key="1">
    <source>
        <dbReference type="ARBA" id="ARBA00004651"/>
    </source>
</evidence>
<dbReference type="EMBL" id="AP022577">
    <property type="protein sequence ID" value="BBX85544.1"/>
    <property type="molecule type" value="Genomic_DNA"/>
</dbReference>
<accession>A0ABN5YXP7</accession>
<evidence type="ECO:0000313" key="7">
    <source>
        <dbReference type="Proteomes" id="UP000465609"/>
    </source>
</evidence>
<dbReference type="PANTHER" id="PTHR43163:SF7">
    <property type="entry name" value="DIPEPTIDE-TRANSPORT INTEGRAL MEMBRANE PROTEIN ABC TRANSPORTER DPPB-RELATED"/>
    <property type="match status" value="1"/>
</dbReference>
<name>A0ABN5YXP7_9MYCO</name>
<feature type="transmembrane region" description="Helical" evidence="4">
    <location>
        <begin position="12"/>
        <end position="32"/>
    </location>
</feature>
<keyword evidence="2" id="KW-0813">Transport</keyword>
<reference evidence="6 7" key="1">
    <citation type="journal article" date="2019" name="Emerg. Microbes Infect.">
        <title>Comprehensive subspecies identification of 175 nontuberculous mycobacteria species based on 7547 genomic profiles.</title>
        <authorList>
            <person name="Matsumoto Y."/>
            <person name="Kinjo T."/>
            <person name="Motooka D."/>
            <person name="Nabeya D."/>
            <person name="Jung N."/>
            <person name="Uechi K."/>
            <person name="Horii T."/>
            <person name="Iida T."/>
            <person name="Fujita J."/>
            <person name="Nakamura S."/>
        </authorList>
    </citation>
    <scope>NUCLEOTIDE SEQUENCE [LARGE SCALE GENOMIC DNA]</scope>
    <source>
        <strain evidence="6 7">JCM 15296</strain>
    </source>
</reference>
<keyword evidence="7" id="KW-1185">Reference proteome</keyword>
<evidence type="ECO:0000256" key="4">
    <source>
        <dbReference type="SAM" id="Phobius"/>
    </source>
</evidence>
<evidence type="ECO:0000256" key="3">
    <source>
        <dbReference type="ARBA" id="ARBA00022475"/>
    </source>
</evidence>
<keyword evidence="4" id="KW-0472">Membrane</keyword>
<gene>
    <name evidence="6" type="ORF">MAUB_34170</name>
</gene>
<evidence type="ECO:0000313" key="6">
    <source>
        <dbReference type="EMBL" id="BBX85544.1"/>
    </source>
</evidence>
<comment type="subcellular location">
    <subcellularLocation>
        <location evidence="1">Cell membrane</location>
        <topology evidence="1">Multi-pass membrane protein</topology>
    </subcellularLocation>
</comment>
<keyword evidence="4" id="KW-1133">Transmembrane helix</keyword>